<gene>
    <name evidence="1" type="ORF">PGO_113530</name>
</gene>
<keyword evidence="2" id="KW-1185">Reference proteome</keyword>
<dbReference type="RefSeq" id="XP_028544488.1">
    <property type="nucleotide sequence ID" value="XM_028688687.1"/>
</dbReference>
<comment type="caution">
    <text evidence="1">The sequence shown here is derived from an EMBL/GenBank/DDBJ whole genome shotgun (WGS) entry which is preliminary data.</text>
</comment>
<sequence length="234" mass="27643">MGNRTKILIGLGNEIKKGISPNLCKGDVSRMYLDFLNKKYNMDEWHHISNINSYVAEKNDIILIKPVKCISQNSGMVIKNILHYLNCKDLKNVCIIVPDMYRLVGKFKYKNYTKIYKKLGADFYNILNADIINNLLNNNFLQLCIGVNNLPNERKFNITTTFQECINEHEHKIFLKIFQLADEYFSKKIMNSKVITTNHIHFKEKYPAMEPQKSFKRSTAKRRYILDVYRHMYK</sequence>
<dbReference type="OMA" id="AMEPQKS"/>
<name>A0A1Y1JH90_PLAGO</name>
<dbReference type="Pfam" id="PF01195">
    <property type="entry name" value="Pept_tRNA_hydro"/>
    <property type="match status" value="1"/>
</dbReference>
<dbReference type="Proteomes" id="UP000195521">
    <property type="component" value="Unassembled WGS sequence"/>
</dbReference>
<dbReference type="EMBL" id="BDQF01000012">
    <property type="protein sequence ID" value="GAW81899.1"/>
    <property type="molecule type" value="Genomic_DNA"/>
</dbReference>
<proteinExistence type="predicted"/>
<dbReference type="SUPFAM" id="SSF53178">
    <property type="entry name" value="Peptidyl-tRNA hydrolase-like"/>
    <property type="match status" value="1"/>
</dbReference>
<protein>
    <submittedName>
        <fullName evidence="1">Uncharacterized protein</fullName>
    </submittedName>
</protein>
<dbReference type="InterPro" id="IPR036416">
    <property type="entry name" value="Pept_tRNA_hydro_sf"/>
</dbReference>
<reference evidence="2" key="1">
    <citation type="submission" date="2017-04" db="EMBL/GenBank/DDBJ databases">
        <title>Plasmodium gonderi genome.</title>
        <authorList>
            <person name="Arisue N."/>
            <person name="Honma H."/>
            <person name="Kawai S."/>
            <person name="Tougan T."/>
            <person name="Tanabe K."/>
            <person name="Horii T."/>
        </authorList>
    </citation>
    <scope>NUCLEOTIDE SEQUENCE [LARGE SCALE GENOMIC DNA]</scope>
    <source>
        <strain evidence="2">ATCC 30045</strain>
    </source>
</reference>
<dbReference type="OrthoDB" id="370529at2759"/>
<evidence type="ECO:0000313" key="2">
    <source>
        <dbReference type="Proteomes" id="UP000195521"/>
    </source>
</evidence>
<dbReference type="AlphaFoldDB" id="A0A1Y1JH90"/>
<dbReference type="Gene3D" id="3.40.50.1470">
    <property type="entry name" value="Peptidyl-tRNA hydrolase"/>
    <property type="match status" value="1"/>
</dbReference>
<dbReference type="InterPro" id="IPR001328">
    <property type="entry name" value="Pept_tRNA_hydro"/>
</dbReference>
<dbReference type="GO" id="GO:0004045">
    <property type="term" value="F:peptidyl-tRNA hydrolase activity"/>
    <property type="evidence" value="ECO:0007669"/>
    <property type="project" value="InterPro"/>
</dbReference>
<accession>A0A1Y1JH90</accession>
<organism evidence="1 2">
    <name type="scientific">Plasmodium gonderi</name>
    <dbReference type="NCBI Taxonomy" id="77519"/>
    <lineage>
        <taxon>Eukaryota</taxon>
        <taxon>Sar</taxon>
        <taxon>Alveolata</taxon>
        <taxon>Apicomplexa</taxon>
        <taxon>Aconoidasida</taxon>
        <taxon>Haemosporida</taxon>
        <taxon>Plasmodiidae</taxon>
        <taxon>Plasmodium</taxon>
        <taxon>Plasmodium (Plasmodium)</taxon>
    </lineage>
</organism>
<evidence type="ECO:0000313" key="1">
    <source>
        <dbReference type="EMBL" id="GAW81899.1"/>
    </source>
</evidence>
<dbReference type="GeneID" id="39748631"/>